<feature type="repeat" description="TPR" evidence="3">
    <location>
        <begin position="619"/>
        <end position="652"/>
    </location>
</feature>
<dbReference type="SUPFAM" id="SSF48452">
    <property type="entry name" value="TPR-like"/>
    <property type="match status" value="1"/>
</dbReference>
<evidence type="ECO:0000256" key="4">
    <source>
        <dbReference type="SAM" id="MobiDB-lite"/>
    </source>
</evidence>
<accession>A0A1G2DKM8</accession>
<dbReference type="Proteomes" id="UP000177573">
    <property type="component" value="Unassembled WGS sequence"/>
</dbReference>
<evidence type="ECO:0000256" key="5">
    <source>
        <dbReference type="SAM" id="Phobius"/>
    </source>
</evidence>
<evidence type="ECO:0000313" key="6">
    <source>
        <dbReference type="EMBL" id="OGZ13962.1"/>
    </source>
</evidence>
<feature type="transmembrane region" description="Helical" evidence="5">
    <location>
        <begin position="395"/>
        <end position="418"/>
    </location>
</feature>
<dbReference type="SMART" id="SM00028">
    <property type="entry name" value="TPR"/>
    <property type="match status" value="3"/>
</dbReference>
<dbReference type="AlphaFoldDB" id="A0A1G2DKM8"/>
<dbReference type="InterPro" id="IPR050498">
    <property type="entry name" value="Ycf3"/>
</dbReference>
<proteinExistence type="predicted"/>
<evidence type="ECO:0000256" key="1">
    <source>
        <dbReference type="ARBA" id="ARBA00022737"/>
    </source>
</evidence>
<feature type="transmembrane region" description="Helical" evidence="5">
    <location>
        <begin position="81"/>
        <end position="100"/>
    </location>
</feature>
<feature type="transmembrane region" description="Helical" evidence="5">
    <location>
        <begin position="189"/>
        <end position="207"/>
    </location>
</feature>
<sequence length="720" mass="79177">MFTEIFKQSAGTTRHEETRFDRYAAYIIITSACLMPLFFIPFSVFSLPFAKALLLALTVLIALLLWFIGRLQDGVLHVPKSMVLAALLAILGTFLVSTFLSPSFVESFGGVSFELGTFVSIALLVLISFLGAMLFESRVRLFSLYIALTVSFILVCVFQVAQAVLGDSFFLWRGFDANAASFLGTWNDLALFAGMTALLALITIEYLTLGRKALFFFYGVLCLALLALIVTSFSLAWGILGVFALIVVVYRFSLVLFAKKNGRALAVRTFPYAALLVLLLSVLFFLAGDALQGAISSTLNINKLEVRPSWNATTEIVKGTWQEHLIFGAGPNLFVSQWLLFKNEAVNTSLFWNTDFQYGIGLLPTFAVTTGLLGLLALLFFLGTLSFSYTNDPRVGFATVLLLVACLIGTVVSGYFVVKRVVAFYYYADARAAFEERGDIARADYALGKAVQFHTADLFYRSLVDVRLAQIQRLFSEEGLDQEVLRTRFQELFGSAVALGNAAIEEDATDYVNWFTRARTYSALVPLEIPGAYESAKEALRGARERNPQSPQLVLDEARLEIAHGAKEEGRKRIQEALALKNNYSDAIFVLAQLDIDAGNAKGAIQSLEQAAYLNPNDSGVFFRIGLLKYDIKDYAGARDALRRAVEIIPEYANARYYLGLTNFALGDIPAAIAEFEAIAKTNPGNTEIGHIIERLKGGQSPFPDAGGSSLDLDEPPLKE</sequence>
<dbReference type="GO" id="GO:0009279">
    <property type="term" value="C:cell outer membrane"/>
    <property type="evidence" value="ECO:0007669"/>
    <property type="project" value="TreeGrafter"/>
</dbReference>
<dbReference type="STRING" id="1798667.A3J08_04690"/>
<keyword evidence="2 3" id="KW-0802">TPR repeat</keyword>
<feature type="transmembrane region" description="Helical" evidence="5">
    <location>
        <begin position="23"/>
        <end position="43"/>
    </location>
</feature>
<feature type="transmembrane region" description="Helical" evidence="5">
    <location>
        <begin position="270"/>
        <end position="288"/>
    </location>
</feature>
<keyword evidence="1" id="KW-0677">Repeat</keyword>
<keyword evidence="5" id="KW-0812">Transmembrane</keyword>
<evidence type="ECO:0000313" key="7">
    <source>
        <dbReference type="Proteomes" id="UP000177573"/>
    </source>
</evidence>
<dbReference type="GO" id="GO:0046813">
    <property type="term" value="P:receptor-mediated virion attachment to host cell"/>
    <property type="evidence" value="ECO:0007669"/>
    <property type="project" value="TreeGrafter"/>
</dbReference>
<comment type="caution">
    <text evidence="6">The sequence shown here is derived from an EMBL/GenBank/DDBJ whole genome shotgun (WGS) entry which is preliminary data.</text>
</comment>
<dbReference type="PROSITE" id="PS50005">
    <property type="entry name" value="TPR"/>
    <property type="match status" value="3"/>
</dbReference>
<dbReference type="Pfam" id="PF13432">
    <property type="entry name" value="TPR_16"/>
    <property type="match status" value="1"/>
</dbReference>
<feature type="region of interest" description="Disordered" evidence="4">
    <location>
        <begin position="699"/>
        <end position="720"/>
    </location>
</feature>
<feature type="transmembrane region" description="Helical" evidence="5">
    <location>
        <begin position="115"/>
        <end position="135"/>
    </location>
</feature>
<keyword evidence="5" id="KW-1133">Transmembrane helix</keyword>
<dbReference type="InterPro" id="IPR019734">
    <property type="entry name" value="TPR_rpt"/>
</dbReference>
<feature type="transmembrane region" description="Helical" evidence="5">
    <location>
        <begin position="142"/>
        <end position="165"/>
    </location>
</feature>
<dbReference type="Gene3D" id="1.25.40.10">
    <property type="entry name" value="Tetratricopeptide repeat domain"/>
    <property type="match status" value="1"/>
</dbReference>
<evidence type="ECO:0000256" key="2">
    <source>
        <dbReference type="ARBA" id="ARBA00022803"/>
    </source>
</evidence>
<feature type="transmembrane region" description="Helical" evidence="5">
    <location>
        <begin position="49"/>
        <end position="69"/>
    </location>
</feature>
<dbReference type="InterPro" id="IPR011990">
    <property type="entry name" value="TPR-like_helical_dom_sf"/>
</dbReference>
<evidence type="ECO:0000256" key="3">
    <source>
        <dbReference type="PROSITE-ProRule" id="PRU00339"/>
    </source>
</evidence>
<feature type="transmembrane region" description="Helical" evidence="5">
    <location>
        <begin position="358"/>
        <end position="383"/>
    </location>
</feature>
<keyword evidence="5" id="KW-0472">Membrane</keyword>
<name>A0A1G2DKM8_9BACT</name>
<dbReference type="EMBL" id="MHLR01000036">
    <property type="protein sequence ID" value="OGZ13962.1"/>
    <property type="molecule type" value="Genomic_DNA"/>
</dbReference>
<organism evidence="6 7">
    <name type="scientific">Candidatus Lloydbacteria bacterium RIFCSPLOWO2_02_FULL_51_11</name>
    <dbReference type="NCBI Taxonomy" id="1798667"/>
    <lineage>
        <taxon>Bacteria</taxon>
        <taxon>Candidatus Lloydiibacteriota</taxon>
    </lineage>
</organism>
<gene>
    <name evidence="6" type="ORF">A3J08_04690</name>
</gene>
<feature type="transmembrane region" description="Helical" evidence="5">
    <location>
        <begin position="239"/>
        <end position="258"/>
    </location>
</feature>
<feature type="repeat" description="TPR" evidence="3">
    <location>
        <begin position="653"/>
        <end position="686"/>
    </location>
</feature>
<feature type="transmembrane region" description="Helical" evidence="5">
    <location>
        <begin position="214"/>
        <end position="233"/>
    </location>
</feature>
<dbReference type="PANTHER" id="PTHR44858:SF1">
    <property type="entry name" value="UDP-N-ACETYLGLUCOSAMINE--PEPTIDE N-ACETYLGLUCOSAMINYLTRANSFERASE SPINDLY-RELATED"/>
    <property type="match status" value="1"/>
</dbReference>
<dbReference type="PROSITE" id="PS51257">
    <property type="entry name" value="PROKAR_LIPOPROTEIN"/>
    <property type="match status" value="1"/>
</dbReference>
<feature type="repeat" description="TPR" evidence="3">
    <location>
        <begin position="585"/>
        <end position="618"/>
    </location>
</feature>
<reference evidence="6 7" key="1">
    <citation type="journal article" date="2016" name="Nat. Commun.">
        <title>Thousands of microbial genomes shed light on interconnected biogeochemical processes in an aquifer system.</title>
        <authorList>
            <person name="Anantharaman K."/>
            <person name="Brown C.T."/>
            <person name="Hug L.A."/>
            <person name="Sharon I."/>
            <person name="Castelle C.J."/>
            <person name="Probst A.J."/>
            <person name="Thomas B.C."/>
            <person name="Singh A."/>
            <person name="Wilkins M.J."/>
            <person name="Karaoz U."/>
            <person name="Brodie E.L."/>
            <person name="Williams K.H."/>
            <person name="Hubbard S.S."/>
            <person name="Banfield J.F."/>
        </authorList>
    </citation>
    <scope>NUCLEOTIDE SEQUENCE [LARGE SCALE GENOMIC DNA]</scope>
</reference>
<dbReference type="PANTHER" id="PTHR44858">
    <property type="entry name" value="TETRATRICOPEPTIDE REPEAT PROTEIN 6"/>
    <property type="match status" value="1"/>
</dbReference>
<protein>
    <submittedName>
        <fullName evidence="6">Uncharacterized protein</fullName>
    </submittedName>
</protein>